<comment type="caution">
    <text evidence="4">The sequence shown here is derived from an EMBL/GenBank/DDBJ whole genome shotgun (WGS) entry which is preliminary data.</text>
</comment>
<dbReference type="Pfam" id="PF00385">
    <property type="entry name" value="Chromo"/>
    <property type="match status" value="1"/>
</dbReference>
<evidence type="ECO:0000313" key="5">
    <source>
        <dbReference type="Proteomes" id="UP001302812"/>
    </source>
</evidence>
<keyword evidence="5" id="KW-1185">Reference proteome</keyword>
<dbReference type="InterPro" id="IPR000953">
    <property type="entry name" value="Chromo/chromo_shadow_dom"/>
</dbReference>
<organism evidence="4 5">
    <name type="scientific">Canariomyces notabilis</name>
    <dbReference type="NCBI Taxonomy" id="2074819"/>
    <lineage>
        <taxon>Eukaryota</taxon>
        <taxon>Fungi</taxon>
        <taxon>Dikarya</taxon>
        <taxon>Ascomycota</taxon>
        <taxon>Pezizomycotina</taxon>
        <taxon>Sordariomycetes</taxon>
        <taxon>Sordariomycetidae</taxon>
        <taxon>Sordariales</taxon>
        <taxon>Chaetomiaceae</taxon>
        <taxon>Canariomyces</taxon>
    </lineage>
</organism>
<dbReference type="PROSITE" id="PS50013">
    <property type="entry name" value="CHROMO_2"/>
    <property type="match status" value="1"/>
</dbReference>
<feature type="compositionally biased region" description="Polar residues" evidence="2">
    <location>
        <begin position="475"/>
        <end position="485"/>
    </location>
</feature>
<dbReference type="RefSeq" id="XP_064674149.1">
    <property type="nucleotide sequence ID" value="XM_064810897.1"/>
</dbReference>
<reference evidence="4" key="2">
    <citation type="submission" date="2023-05" db="EMBL/GenBank/DDBJ databases">
        <authorList>
            <consortium name="Lawrence Berkeley National Laboratory"/>
            <person name="Steindorff A."/>
            <person name="Hensen N."/>
            <person name="Bonometti L."/>
            <person name="Westerberg I."/>
            <person name="Brannstrom I.O."/>
            <person name="Guillou S."/>
            <person name="Cros-Aarteil S."/>
            <person name="Calhoun S."/>
            <person name="Haridas S."/>
            <person name="Kuo A."/>
            <person name="Mondo S."/>
            <person name="Pangilinan J."/>
            <person name="Riley R."/>
            <person name="Labutti K."/>
            <person name="Andreopoulos B."/>
            <person name="Lipzen A."/>
            <person name="Chen C."/>
            <person name="Yanf M."/>
            <person name="Daum C."/>
            <person name="Ng V."/>
            <person name="Clum A."/>
            <person name="Ohm R."/>
            <person name="Martin F."/>
            <person name="Silar P."/>
            <person name="Natvig D."/>
            <person name="Lalanne C."/>
            <person name="Gautier V."/>
            <person name="Ament-Velasquez S.L."/>
            <person name="Kruys A."/>
            <person name="Hutchinson M.I."/>
            <person name="Powell A.J."/>
            <person name="Barry K."/>
            <person name="Miller A.N."/>
            <person name="Grigoriev I.V."/>
            <person name="Debuchy R."/>
            <person name="Gladieux P."/>
            <person name="Thoren M.H."/>
            <person name="Johannesson H."/>
        </authorList>
    </citation>
    <scope>NUCLEOTIDE SEQUENCE</scope>
    <source>
        <strain evidence="4">CBS 508.74</strain>
    </source>
</reference>
<feature type="compositionally biased region" description="Low complexity" evidence="2">
    <location>
        <begin position="254"/>
        <end position="267"/>
    </location>
</feature>
<feature type="compositionally biased region" description="Acidic residues" evidence="2">
    <location>
        <begin position="336"/>
        <end position="345"/>
    </location>
</feature>
<feature type="region of interest" description="Disordered" evidence="2">
    <location>
        <begin position="464"/>
        <end position="485"/>
    </location>
</feature>
<comment type="subunit">
    <text evidence="1">Component of the NuA4 histone acetyltransferase complex.</text>
</comment>
<reference evidence="4" key="1">
    <citation type="journal article" date="2023" name="Mol. Phylogenet. Evol.">
        <title>Genome-scale phylogeny and comparative genomics of the fungal order Sordariales.</title>
        <authorList>
            <person name="Hensen N."/>
            <person name="Bonometti L."/>
            <person name="Westerberg I."/>
            <person name="Brannstrom I.O."/>
            <person name="Guillou S."/>
            <person name="Cros-Aarteil S."/>
            <person name="Calhoun S."/>
            <person name="Haridas S."/>
            <person name="Kuo A."/>
            <person name="Mondo S."/>
            <person name="Pangilinan J."/>
            <person name="Riley R."/>
            <person name="LaButti K."/>
            <person name="Andreopoulos B."/>
            <person name="Lipzen A."/>
            <person name="Chen C."/>
            <person name="Yan M."/>
            <person name="Daum C."/>
            <person name="Ng V."/>
            <person name="Clum A."/>
            <person name="Steindorff A."/>
            <person name="Ohm R.A."/>
            <person name="Martin F."/>
            <person name="Silar P."/>
            <person name="Natvig D.O."/>
            <person name="Lalanne C."/>
            <person name="Gautier V."/>
            <person name="Ament-Velasquez S.L."/>
            <person name="Kruys A."/>
            <person name="Hutchinson M.I."/>
            <person name="Powell A.J."/>
            <person name="Barry K."/>
            <person name="Miller A.N."/>
            <person name="Grigoriev I.V."/>
            <person name="Debuchy R."/>
            <person name="Gladieux P."/>
            <person name="Hiltunen Thoren M."/>
            <person name="Johannesson H."/>
        </authorList>
    </citation>
    <scope>NUCLEOTIDE SEQUENCE</scope>
    <source>
        <strain evidence="4">CBS 508.74</strain>
    </source>
</reference>
<evidence type="ECO:0000256" key="1">
    <source>
        <dbReference type="ARBA" id="ARBA00011353"/>
    </source>
</evidence>
<dbReference type="SMART" id="SM00298">
    <property type="entry name" value="CHROMO"/>
    <property type="match status" value="1"/>
</dbReference>
<dbReference type="InterPro" id="IPR023780">
    <property type="entry name" value="Chromo_domain"/>
</dbReference>
<sequence length="500" mass="54834">MATESRSTRPKTTIEIPIPSIRRYVPGSGPPPPRITLAPPRDSTAYIIDQFVLPTESDTTKTSRRLIHYHIGFTDLPAVKILIPCHKVLDYVSPRELEDWEYQNAERKEEERAREAAEKQRAAAKKAAQAQEGIPTLTVLSPADEALLLAKEVAGPSLSTPQKRKVALALAAETMGDTSSYESDDAAVQRQLYDDAGSESEGIEGDLDEELESVDQLAAPYDTSGVVTPSRAASSAPLPKHPFPTVVSMEAGFLSSGSGPSSIHSTSAPTPGQVHPAWAKALGLPKQAEQPLSTPGQNGHAKQNGSQQKLKGQEHKAPPKESSLKMGKKRKRPEFQDEPAVGEEAADGEWEIKELLDDGWVIEHGVNVHKYLVLWEGDWPEDQNPTWEPAENIRDQSLIRRYEKRKKAGLPKSFKKAQKTLHHFFSGPQYSSVAEAFEGGIDEQAGLDARGLDSDAEPPDEEFVVTENAGDLTRNGIQPSPSFRSFDNMLARYNQSFPRA</sequence>
<dbReference type="GO" id="GO:0006338">
    <property type="term" value="P:chromatin remodeling"/>
    <property type="evidence" value="ECO:0007669"/>
    <property type="project" value="UniProtKB-ARBA"/>
</dbReference>
<dbReference type="InterPro" id="IPR016197">
    <property type="entry name" value="Chromo-like_dom_sf"/>
</dbReference>
<dbReference type="EMBL" id="MU853333">
    <property type="protein sequence ID" value="KAK4116579.1"/>
    <property type="molecule type" value="Genomic_DNA"/>
</dbReference>
<feature type="region of interest" description="Disordered" evidence="2">
    <location>
        <begin position="287"/>
        <end position="345"/>
    </location>
</feature>
<gene>
    <name evidence="4" type="ORF">N656DRAFT_700848</name>
</gene>
<evidence type="ECO:0000259" key="3">
    <source>
        <dbReference type="PROSITE" id="PS50013"/>
    </source>
</evidence>
<proteinExistence type="predicted"/>
<evidence type="ECO:0000256" key="2">
    <source>
        <dbReference type="SAM" id="MobiDB-lite"/>
    </source>
</evidence>
<dbReference type="Gene3D" id="2.40.50.40">
    <property type="match status" value="1"/>
</dbReference>
<accession>A0AAN6TL93</accession>
<dbReference type="AlphaFoldDB" id="A0AAN6TL93"/>
<dbReference type="GeneID" id="89935022"/>
<dbReference type="Proteomes" id="UP001302812">
    <property type="component" value="Unassembled WGS sequence"/>
</dbReference>
<dbReference type="CDD" id="cd00024">
    <property type="entry name" value="CD_CSD"/>
    <property type="match status" value="1"/>
</dbReference>
<evidence type="ECO:0000313" key="4">
    <source>
        <dbReference type="EMBL" id="KAK4116579.1"/>
    </source>
</evidence>
<dbReference type="SUPFAM" id="SSF54160">
    <property type="entry name" value="Chromo domain-like"/>
    <property type="match status" value="1"/>
</dbReference>
<protein>
    <recommendedName>
        <fullName evidence="3">Chromo domain-containing protein</fullName>
    </recommendedName>
</protein>
<feature type="compositionally biased region" description="Basic and acidic residues" evidence="2">
    <location>
        <begin position="311"/>
        <end position="323"/>
    </location>
</feature>
<feature type="region of interest" description="Disordered" evidence="2">
    <location>
        <begin position="254"/>
        <end position="275"/>
    </location>
</feature>
<name>A0AAN6TL93_9PEZI</name>
<feature type="compositionally biased region" description="Polar residues" evidence="2">
    <location>
        <begin position="290"/>
        <end position="310"/>
    </location>
</feature>
<feature type="domain" description="Chromo" evidence="3">
    <location>
        <begin position="350"/>
        <end position="414"/>
    </location>
</feature>
<feature type="region of interest" description="Disordered" evidence="2">
    <location>
        <begin position="1"/>
        <end position="34"/>
    </location>
</feature>